<dbReference type="EMBL" id="JPMI01000266">
    <property type="protein sequence ID" value="KFA89034.1"/>
    <property type="molecule type" value="Genomic_DNA"/>
</dbReference>
<accession>A0A084SKP9</accession>
<protein>
    <recommendedName>
        <fullName evidence="2">DUF1521 domain-containing protein</fullName>
    </recommendedName>
</protein>
<evidence type="ECO:0000256" key="1">
    <source>
        <dbReference type="SAM" id="MobiDB-lite"/>
    </source>
</evidence>
<dbReference type="Pfam" id="PF07481">
    <property type="entry name" value="DUF1521"/>
    <property type="match status" value="1"/>
</dbReference>
<evidence type="ECO:0000313" key="4">
    <source>
        <dbReference type="Proteomes" id="UP000028547"/>
    </source>
</evidence>
<dbReference type="Proteomes" id="UP000028547">
    <property type="component" value="Unassembled WGS sequence"/>
</dbReference>
<gene>
    <name evidence="3" type="ORF">Q664_37385</name>
</gene>
<evidence type="ECO:0000313" key="3">
    <source>
        <dbReference type="EMBL" id="KFA89034.1"/>
    </source>
</evidence>
<comment type="caution">
    <text evidence="3">The sequence shown here is derived from an EMBL/GenBank/DDBJ whole genome shotgun (WGS) entry which is preliminary data.</text>
</comment>
<dbReference type="InterPro" id="IPR011086">
    <property type="entry name" value="DUF1521"/>
</dbReference>
<sequence>MGMGAGRSIGPSPFANQRCLNRAEAQLVRAMANALKALGSRAHGGRGDCFRPPQPPVDKCGTMPRPCHTSPPRPQDGCHPQGTLKTDGQGVVTTPGGYKIEATKQHEWIITGPDGKNTRVWGDPHVAEGDGGKWDFKRDSTFVLGDGTRINCSTAPYGNGATVSSKLEIISGNDRVQITGIDKGKGKTGTVTQDGYAHANSFGGKDVFVMGRETDDWSFKGQEVIGSNNGGESFQLGGNLAAGNTPPTRGHRGSQAASGGAILPGEPNPATGGSQQPYANQFQQLFQNLSQLFSQLAQMSGNMGGCHVGSNHLSAPGQEGPWLDRREQHLRKSFHDMGQMMDAFTRMNDLRQSIHSHRGNFHV</sequence>
<reference evidence="3 4" key="1">
    <citation type="submission" date="2014-07" db="EMBL/GenBank/DDBJ databases">
        <title>Draft Genome Sequence of Gephyronic Acid Producer, Cystobacter violaceus Strain Cb vi76.</title>
        <authorList>
            <person name="Stevens D.C."/>
            <person name="Young J."/>
            <person name="Carmichael R."/>
            <person name="Tan J."/>
            <person name="Taylor R.E."/>
        </authorList>
    </citation>
    <scope>NUCLEOTIDE SEQUENCE [LARGE SCALE GENOMIC DNA]</scope>
    <source>
        <strain evidence="3 4">Cb vi76</strain>
    </source>
</reference>
<feature type="domain" description="DUF1521" evidence="2">
    <location>
        <begin position="87"/>
        <end position="187"/>
    </location>
</feature>
<proteinExistence type="predicted"/>
<feature type="region of interest" description="Disordered" evidence="1">
    <location>
        <begin position="67"/>
        <end position="90"/>
    </location>
</feature>
<name>A0A084SKP9_9BACT</name>
<feature type="region of interest" description="Disordered" evidence="1">
    <location>
        <begin position="242"/>
        <end position="276"/>
    </location>
</feature>
<dbReference type="AlphaFoldDB" id="A0A084SKP9"/>
<evidence type="ECO:0000259" key="2">
    <source>
        <dbReference type="Pfam" id="PF07481"/>
    </source>
</evidence>
<organism evidence="3 4">
    <name type="scientific">Archangium violaceum Cb vi76</name>
    <dbReference type="NCBI Taxonomy" id="1406225"/>
    <lineage>
        <taxon>Bacteria</taxon>
        <taxon>Pseudomonadati</taxon>
        <taxon>Myxococcota</taxon>
        <taxon>Myxococcia</taxon>
        <taxon>Myxococcales</taxon>
        <taxon>Cystobacterineae</taxon>
        <taxon>Archangiaceae</taxon>
        <taxon>Archangium</taxon>
    </lineage>
</organism>